<evidence type="ECO:0000313" key="1">
    <source>
        <dbReference type="EMBL" id="KAJ3666394.1"/>
    </source>
</evidence>
<name>A0AA38J4W8_9CUCU</name>
<comment type="caution">
    <text evidence="1">The sequence shown here is derived from an EMBL/GenBank/DDBJ whole genome shotgun (WGS) entry which is preliminary data.</text>
</comment>
<dbReference type="AlphaFoldDB" id="A0AA38J4W8"/>
<protein>
    <submittedName>
        <fullName evidence="1">Uncharacterized protein</fullName>
    </submittedName>
</protein>
<accession>A0AA38J4W8</accession>
<reference evidence="1" key="1">
    <citation type="journal article" date="2023" name="G3 (Bethesda)">
        <title>Whole genome assemblies of Zophobas morio and Tenebrio molitor.</title>
        <authorList>
            <person name="Kaur S."/>
            <person name="Stinson S.A."/>
            <person name="diCenzo G.C."/>
        </authorList>
    </citation>
    <scope>NUCLEOTIDE SEQUENCE</scope>
    <source>
        <strain evidence="1">QUZm001</strain>
    </source>
</reference>
<dbReference type="EMBL" id="JALNTZ010000001">
    <property type="protein sequence ID" value="KAJ3666394.1"/>
    <property type="molecule type" value="Genomic_DNA"/>
</dbReference>
<gene>
    <name evidence="1" type="ORF">Zmor_001837</name>
</gene>
<proteinExistence type="predicted"/>
<keyword evidence="2" id="KW-1185">Reference proteome</keyword>
<evidence type="ECO:0000313" key="2">
    <source>
        <dbReference type="Proteomes" id="UP001168821"/>
    </source>
</evidence>
<dbReference type="Proteomes" id="UP001168821">
    <property type="component" value="Unassembled WGS sequence"/>
</dbReference>
<sequence length="124" mass="13857">MKINACVVRSSKLASSCKNFKIKILFLHVSRVLEKLYYYGASQLVNLETCSLPTTALLKNSNFSENVSTAKLAVLPKDRGSPPPHFQRKASINQQVRLIKPNPSALVHLSPSSSFASFYNRQEF</sequence>
<organism evidence="1 2">
    <name type="scientific">Zophobas morio</name>
    <dbReference type="NCBI Taxonomy" id="2755281"/>
    <lineage>
        <taxon>Eukaryota</taxon>
        <taxon>Metazoa</taxon>
        <taxon>Ecdysozoa</taxon>
        <taxon>Arthropoda</taxon>
        <taxon>Hexapoda</taxon>
        <taxon>Insecta</taxon>
        <taxon>Pterygota</taxon>
        <taxon>Neoptera</taxon>
        <taxon>Endopterygota</taxon>
        <taxon>Coleoptera</taxon>
        <taxon>Polyphaga</taxon>
        <taxon>Cucujiformia</taxon>
        <taxon>Tenebrionidae</taxon>
        <taxon>Zophobas</taxon>
    </lineage>
</organism>